<evidence type="ECO:0000259" key="4">
    <source>
        <dbReference type="PROSITE" id="PS51736"/>
    </source>
</evidence>
<keyword evidence="1" id="KW-0238">DNA-binding</keyword>
<dbReference type="GO" id="GO:0003677">
    <property type="term" value="F:DNA binding"/>
    <property type="evidence" value="ECO:0007669"/>
    <property type="project" value="UniProtKB-KW"/>
</dbReference>
<dbReference type="SUPFAM" id="SSF53041">
    <property type="entry name" value="Resolvase-like"/>
    <property type="match status" value="1"/>
</dbReference>
<dbReference type="GeneID" id="91418823"/>
<sequence>MGKRDVGADLYLRLSVDREGKTAIERQEADCRAWAARHGLLVRQVHVDRGRSGYKSVTRKGFEAARRAVASGVVRTLIVWKLDRLSRKGTAEVGPLLDAFDLIGGRLVSVMDGLDSSRPGDRLAMASLSEWARAEAEIQGERIRHAKRYLRSRGRWIGGQPPYGLRIDAESGRLTPDPETAVYARLIADEALSGRPLVRIARLLNEHEIAAPRGGLWQVGSLSQLLRAPAFAGLLPETETVWDEKRDCRRYTGVVRPYLDPQTGQPVVAGEGIVTLEEQQRIVAELESRTRLRGDGLKRPARGPTHLLTGLLFCAVDGCGTRMSRNGTSYVCQGVRLGHTCPGARAMATSVEGAVAAALLSRHPEMAARWENGDVSQKRALLSEVVERVWVTRATGRGRRFEPEKRLRVVWADEGDEGERTDRCDWLEACQSAHASVLPSSSARVAGSTQGTRNPAWRSSAAGS</sequence>
<dbReference type="KEGG" id="scoe:CP976_22420"/>
<accession>A0A5J6I2B0</accession>
<evidence type="ECO:0000259" key="5">
    <source>
        <dbReference type="PROSITE" id="PS51737"/>
    </source>
</evidence>
<dbReference type="CDD" id="cd00338">
    <property type="entry name" value="Ser_Recombinase"/>
    <property type="match status" value="1"/>
</dbReference>
<feature type="region of interest" description="Disordered" evidence="3">
    <location>
        <begin position="438"/>
        <end position="464"/>
    </location>
</feature>
<dbReference type="Gene3D" id="3.40.50.1390">
    <property type="entry name" value="Resolvase, N-terminal catalytic domain"/>
    <property type="match status" value="1"/>
</dbReference>
<feature type="domain" description="Recombinase" evidence="5">
    <location>
        <begin position="162"/>
        <end position="292"/>
    </location>
</feature>
<dbReference type="PROSITE" id="PS51736">
    <property type="entry name" value="RECOMBINASES_3"/>
    <property type="match status" value="1"/>
</dbReference>
<evidence type="ECO:0000256" key="2">
    <source>
        <dbReference type="ARBA" id="ARBA00023172"/>
    </source>
</evidence>
<feature type="domain" description="Resolvase/invertase-type recombinase catalytic" evidence="4">
    <location>
        <begin position="7"/>
        <end position="154"/>
    </location>
</feature>
<dbReference type="GO" id="GO:0000150">
    <property type="term" value="F:DNA strand exchange activity"/>
    <property type="evidence" value="ECO:0007669"/>
    <property type="project" value="InterPro"/>
</dbReference>
<dbReference type="RefSeq" id="WP_150481975.1">
    <property type="nucleotide sequence ID" value="NZ_BMTB01000003.1"/>
</dbReference>
<dbReference type="AlphaFoldDB" id="A0A5J6I2B0"/>
<dbReference type="Gene3D" id="3.90.1750.20">
    <property type="entry name" value="Putative Large Serine Recombinase, Chain B, Domain 2"/>
    <property type="match status" value="1"/>
</dbReference>
<dbReference type="InterPro" id="IPR006119">
    <property type="entry name" value="Resolv_N"/>
</dbReference>
<dbReference type="InterPro" id="IPR050639">
    <property type="entry name" value="SSR_resolvase"/>
</dbReference>
<evidence type="ECO:0000256" key="1">
    <source>
        <dbReference type="ARBA" id="ARBA00023125"/>
    </source>
</evidence>
<dbReference type="PANTHER" id="PTHR30461:SF2">
    <property type="entry name" value="SERINE RECOMBINASE PINE-RELATED"/>
    <property type="match status" value="1"/>
</dbReference>
<feature type="compositionally biased region" description="Polar residues" evidence="3">
    <location>
        <begin position="438"/>
        <end position="453"/>
    </location>
</feature>
<dbReference type="Proteomes" id="UP000326598">
    <property type="component" value="Chromosome"/>
</dbReference>
<dbReference type="Pfam" id="PF00239">
    <property type="entry name" value="Resolvase"/>
    <property type="match status" value="1"/>
</dbReference>
<gene>
    <name evidence="6" type="ORF">CP976_22420</name>
</gene>
<proteinExistence type="predicted"/>
<dbReference type="Pfam" id="PF07508">
    <property type="entry name" value="Recombinase"/>
    <property type="match status" value="1"/>
</dbReference>
<evidence type="ECO:0000313" key="7">
    <source>
        <dbReference type="Proteomes" id="UP000326598"/>
    </source>
</evidence>
<dbReference type="SMART" id="SM00857">
    <property type="entry name" value="Resolvase"/>
    <property type="match status" value="1"/>
</dbReference>
<evidence type="ECO:0000313" key="6">
    <source>
        <dbReference type="EMBL" id="QEV26616.1"/>
    </source>
</evidence>
<name>A0A5J6I2B0_STRC4</name>
<protein>
    <submittedName>
        <fullName evidence="6">Recombinase family protein</fullName>
    </submittedName>
</protein>
<dbReference type="InterPro" id="IPR036162">
    <property type="entry name" value="Resolvase-like_N_sf"/>
</dbReference>
<organism evidence="6 7">
    <name type="scientific">Streptomyces coeruleorubidus</name>
    <dbReference type="NCBI Taxonomy" id="116188"/>
    <lineage>
        <taxon>Bacteria</taxon>
        <taxon>Bacillati</taxon>
        <taxon>Actinomycetota</taxon>
        <taxon>Actinomycetes</taxon>
        <taxon>Kitasatosporales</taxon>
        <taxon>Streptomycetaceae</taxon>
        <taxon>Streptomyces</taxon>
    </lineage>
</organism>
<evidence type="ECO:0000256" key="3">
    <source>
        <dbReference type="SAM" id="MobiDB-lite"/>
    </source>
</evidence>
<dbReference type="PANTHER" id="PTHR30461">
    <property type="entry name" value="DNA-INVERTASE FROM LAMBDOID PROPHAGE"/>
    <property type="match status" value="1"/>
</dbReference>
<dbReference type="EMBL" id="CP023694">
    <property type="protein sequence ID" value="QEV26616.1"/>
    <property type="molecule type" value="Genomic_DNA"/>
</dbReference>
<keyword evidence="2" id="KW-0233">DNA recombination</keyword>
<dbReference type="PROSITE" id="PS51737">
    <property type="entry name" value="RECOMBINASE_DNA_BIND"/>
    <property type="match status" value="1"/>
</dbReference>
<dbReference type="InterPro" id="IPR038109">
    <property type="entry name" value="DNA_bind_recomb_sf"/>
</dbReference>
<reference evidence="6 7" key="1">
    <citation type="submission" date="2017-09" db="EMBL/GenBank/DDBJ databases">
        <authorList>
            <person name="Lee N."/>
            <person name="Cho B.-K."/>
        </authorList>
    </citation>
    <scope>NUCLEOTIDE SEQUENCE [LARGE SCALE GENOMIC DNA]</scope>
    <source>
        <strain evidence="6 7">ATCC 13740</strain>
    </source>
</reference>
<dbReference type="InterPro" id="IPR011109">
    <property type="entry name" value="DNA_bind_recombinase_dom"/>
</dbReference>